<keyword evidence="1" id="KW-1185">Reference proteome</keyword>
<accession>A0ABM1QEC5</accession>
<evidence type="ECO:0000313" key="2">
    <source>
        <dbReference type="RefSeq" id="XP_019085113.1"/>
    </source>
</evidence>
<reference evidence="2" key="2">
    <citation type="submission" date="2025-08" db="UniProtKB">
        <authorList>
            <consortium name="RefSeq"/>
        </authorList>
    </citation>
    <scope>IDENTIFICATION</scope>
    <source>
        <tissue evidence="2">Leaf</tissue>
    </source>
</reference>
<evidence type="ECO:0000313" key="1">
    <source>
        <dbReference type="Proteomes" id="UP000694864"/>
    </source>
</evidence>
<gene>
    <name evidence="2" type="primary">LOC104714151</name>
</gene>
<organism evidence="1 2">
    <name type="scientific">Camelina sativa</name>
    <name type="common">False flax</name>
    <name type="synonym">Myagrum sativum</name>
    <dbReference type="NCBI Taxonomy" id="90675"/>
    <lineage>
        <taxon>Eukaryota</taxon>
        <taxon>Viridiplantae</taxon>
        <taxon>Streptophyta</taxon>
        <taxon>Embryophyta</taxon>
        <taxon>Tracheophyta</taxon>
        <taxon>Spermatophyta</taxon>
        <taxon>Magnoliopsida</taxon>
        <taxon>eudicotyledons</taxon>
        <taxon>Gunneridae</taxon>
        <taxon>Pentapetalae</taxon>
        <taxon>rosids</taxon>
        <taxon>malvids</taxon>
        <taxon>Brassicales</taxon>
        <taxon>Brassicaceae</taxon>
        <taxon>Camelineae</taxon>
        <taxon>Camelina</taxon>
    </lineage>
</organism>
<sequence length="177" mass="20076">MAIKRKHQAVTVVAPSSRKVRKTDKLTSKILKVAYEQQRELVDEEIAKTIPMSSFFKEAVNGLEDFIDDDEQSQEFQTQLDYQDMTSTEEEDNLFDALFSQDGASIAKRLSNAITCIKKREDKASVAEKTTSMPMPMPEDKDDAKICFLITYFSYLFRVEASASVPTSMSMSEVSDR</sequence>
<protein>
    <submittedName>
        <fullName evidence="2">Uncharacterized protein LOC104714151</fullName>
    </submittedName>
</protein>
<dbReference type="Proteomes" id="UP000694864">
    <property type="component" value="Chromosome 2"/>
</dbReference>
<reference evidence="1" key="1">
    <citation type="journal article" date="2014" name="Nat. Commun.">
        <title>The emerging biofuel crop Camelina sativa retains a highly undifferentiated hexaploid genome structure.</title>
        <authorList>
            <person name="Kagale S."/>
            <person name="Koh C."/>
            <person name="Nixon J."/>
            <person name="Bollina V."/>
            <person name="Clarke W.E."/>
            <person name="Tuteja R."/>
            <person name="Spillane C."/>
            <person name="Robinson S.J."/>
            <person name="Links M.G."/>
            <person name="Clarke C."/>
            <person name="Higgins E.E."/>
            <person name="Huebert T."/>
            <person name="Sharpe A.G."/>
            <person name="Parkin I.A."/>
        </authorList>
    </citation>
    <scope>NUCLEOTIDE SEQUENCE [LARGE SCALE GENOMIC DNA]</scope>
    <source>
        <strain evidence="1">cv. DH55</strain>
    </source>
</reference>
<dbReference type="RefSeq" id="XP_019085113.1">
    <property type="nucleotide sequence ID" value="XM_019229568.1"/>
</dbReference>
<dbReference type="GeneID" id="104714151"/>
<name>A0ABM1QEC5_CAMSA</name>
<proteinExistence type="predicted"/>
<feature type="non-terminal residue" evidence="2">
    <location>
        <position position="177"/>
    </location>
</feature>